<dbReference type="EMBL" id="JABWGO010000013">
    <property type="protein sequence ID" value="NUW45774.1"/>
    <property type="molecule type" value="Genomic_DNA"/>
</dbReference>
<keyword evidence="2" id="KW-1185">Reference proteome</keyword>
<dbReference type="NCBIfam" id="TIGR01509">
    <property type="entry name" value="HAD-SF-IA-v3"/>
    <property type="match status" value="1"/>
</dbReference>
<name>A0A7Y6IZ98_9ACTN</name>
<dbReference type="InterPro" id="IPR050155">
    <property type="entry name" value="HAD-like_hydrolase_sf"/>
</dbReference>
<dbReference type="InterPro" id="IPR023198">
    <property type="entry name" value="PGP-like_dom2"/>
</dbReference>
<sequence length="224" mass="23409">MTTAADLARQADAVLLDFDGPVCRVFAGLSASVVAARLKELLTREGVQLPQDVEALDDPLKVLRRTADFAPELVDTVETALMANEVEAATCAEITPGVREFLEACAEAGKPVAIVSNNSEPAIETFLALADLGEWVTAVSGRPIGEPNQMKPDPGSTLRACKALGVEPARAVLIGDSDFDMQAAHNAGTRSIAYATEPAKAERLTQAGADAVTSSMAELAAHPQ</sequence>
<reference evidence="1 2" key="1">
    <citation type="submission" date="2020-06" db="EMBL/GenBank/DDBJ databases">
        <authorList>
            <person name="Chanama M."/>
        </authorList>
    </citation>
    <scope>NUCLEOTIDE SEQUENCE [LARGE SCALE GENOMIC DNA]</scope>
    <source>
        <strain evidence="1 2">TBRC6557</strain>
    </source>
</reference>
<protein>
    <submittedName>
        <fullName evidence="1">HAD family hydrolase</fullName>
    </submittedName>
</protein>
<gene>
    <name evidence="1" type="ORF">HT134_37515</name>
</gene>
<comment type="caution">
    <text evidence="1">The sequence shown here is derived from an EMBL/GenBank/DDBJ whole genome shotgun (WGS) entry which is preliminary data.</text>
</comment>
<dbReference type="SUPFAM" id="SSF56784">
    <property type="entry name" value="HAD-like"/>
    <property type="match status" value="1"/>
</dbReference>
<organism evidence="1 2">
    <name type="scientific">Nonomuraea rhodomycinica</name>
    <dbReference type="NCBI Taxonomy" id="1712872"/>
    <lineage>
        <taxon>Bacteria</taxon>
        <taxon>Bacillati</taxon>
        <taxon>Actinomycetota</taxon>
        <taxon>Actinomycetes</taxon>
        <taxon>Streptosporangiales</taxon>
        <taxon>Streptosporangiaceae</taxon>
        <taxon>Nonomuraea</taxon>
    </lineage>
</organism>
<dbReference type="GO" id="GO:0008967">
    <property type="term" value="F:phosphoglycolate phosphatase activity"/>
    <property type="evidence" value="ECO:0007669"/>
    <property type="project" value="TreeGrafter"/>
</dbReference>
<dbReference type="InterPro" id="IPR036412">
    <property type="entry name" value="HAD-like_sf"/>
</dbReference>
<dbReference type="InterPro" id="IPR023214">
    <property type="entry name" value="HAD_sf"/>
</dbReference>
<evidence type="ECO:0000313" key="1">
    <source>
        <dbReference type="EMBL" id="NUW45774.1"/>
    </source>
</evidence>
<accession>A0A7Y6IZ98</accession>
<dbReference type="PANTHER" id="PTHR43434:SF1">
    <property type="entry name" value="PHOSPHOGLYCOLATE PHOSPHATASE"/>
    <property type="match status" value="1"/>
</dbReference>
<dbReference type="NCBIfam" id="TIGR01549">
    <property type="entry name" value="HAD-SF-IA-v1"/>
    <property type="match status" value="1"/>
</dbReference>
<proteinExistence type="predicted"/>
<dbReference type="Gene3D" id="1.10.150.240">
    <property type="entry name" value="Putative phosphatase, domain 2"/>
    <property type="match status" value="1"/>
</dbReference>
<dbReference type="Proteomes" id="UP000546126">
    <property type="component" value="Unassembled WGS sequence"/>
</dbReference>
<keyword evidence="1" id="KW-0378">Hydrolase</keyword>
<dbReference type="Pfam" id="PF00702">
    <property type="entry name" value="Hydrolase"/>
    <property type="match status" value="1"/>
</dbReference>
<dbReference type="InterPro" id="IPR006439">
    <property type="entry name" value="HAD-SF_hydro_IA"/>
</dbReference>
<dbReference type="GO" id="GO:0006281">
    <property type="term" value="P:DNA repair"/>
    <property type="evidence" value="ECO:0007669"/>
    <property type="project" value="TreeGrafter"/>
</dbReference>
<dbReference type="AlphaFoldDB" id="A0A7Y6IZ98"/>
<evidence type="ECO:0000313" key="2">
    <source>
        <dbReference type="Proteomes" id="UP000546126"/>
    </source>
</evidence>
<dbReference type="Gene3D" id="3.40.50.1000">
    <property type="entry name" value="HAD superfamily/HAD-like"/>
    <property type="match status" value="1"/>
</dbReference>
<dbReference type="GO" id="GO:0005829">
    <property type="term" value="C:cytosol"/>
    <property type="evidence" value="ECO:0007669"/>
    <property type="project" value="TreeGrafter"/>
</dbReference>
<dbReference type="PANTHER" id="PTHR43434">
    <property type="entry name" value="PHOSPHOGLYCOLATE PHOSPHATASE"/>
    <property type="match status" value="1"/>
</dbReference>
<dbReference type="RefSeq" id="WP_175605242.1">
    <property type="nucleotide sequence ID" value="NZ_JABWGO010000013.1"/>
</dbReference>